<reference evidence="2" key="1">
    <citation type="submission" date="2023-03" db="EMBL/GenBank/DDBJ databases">
        <title>Massive genome expansion in bonnet fungi (Mycena s.s.) driven by repeated elements and novel gene families across ecological guilds.</title>
        <authorList>
            <consortium name="Lawrence Berkeley National Laboratory"/>
            <person name="Harder C.B."/>
            <person name="Miyauchi S."/>
            <person name="Viragh M."/>
            <person name="Kuo A."/>
            <person name="Thoen E."/>
            <person name="Andreopoulos B."/>
            <person name="Lu D."/>
            <person name="Skrede I."/>
            <person name="Drula E."/>
            <person name="Henrissat B."/>
            <person name="Morin E."/>
            <person name="Kohler A."/>
            <person name="Barry K."/>
            <person name="LaButti K."/>
            <person name="Morin E."/>
            <person name="Salamov A."/>
            <person name="Lipzen A."/>
            <person name="Mereny Z."/>
            <person name="Hegedus B."/>
            <person name="Baldrian P."/>
            <person name="Stursova M."/>
            <person name="Weitz H."/>
            <person name="Taylor A."/>
            <person name="Grigoriev I.V."/>
            <person name="Nagy L.G."/>
            <person name="Martin F."/>
            <person name="Kauserud H."/>
        </authorList>
    </citation>
    <scope>NUCLEOTIDE SEQUENCE</scope>
    <source>
        <strain evidence="2">CBHHK067</strain>
    </source>
</reference>
<accession>A0AAD7GFJ6</accession>
<feature type="region of interest" description="Disordered" evidence="1">
    <location>
        <begin position="441"/>
        <end position="496"/>
    </location>
</feature>
<dbReference type="EMBL" id="JARKIE010000051">
    <property type="protein sequence ID" value="KAJ7692547.1"/>
    <property type="molecule type" value="Genomic_DNA"/>
</dbReference>
<protein>
    <submittedName>
        <fullName evidence="2">Uncharacterized protein</fullName>
    </submittedName>
</protein>
<feature type="compositionally biased region" description="Acidic residues" evidence="1">
    <location>
        <begin position="467"/>
        <end position="496"/>
    </location>
</feature>
<proteinExistence type="predicted"/>
<feature type="region of interest" description="Disordered" evidence="1">
    <location>
        <begin position="269"/>
        <end position="317"/>
    </location>
</feature>
<feature type="region of interest" description="Disordered" evidence="1">
    <location>
        <begin position="159"/>
        <end position="196"/>
    </location>
</feature>
<dbReference type="Proteomes" id="UP001221757">
    <property type="component" value="Unassembled WGS sequence"/>
</dbReference>
<feature type="compositionally biased region" description="Polar residues" evidence="1">
    <location>
        <begin position="276"/>
        <end position="287"/>
    </location>
</feature>
<evidence type="ECO:0000313" key="2">
    <source>
        <dbReference type="EMBL" id="KAJ7692547.1"/>
    </source>
</evidence>
<dbReference type="AlphaFoldDB" id="A0AAD7GFJ6"/>
<gene>
    <name evidence="2" type="ORF">B0H17DRAFT_1283219</name>
</gene>
<organism evidence="2 3">
    <name type="scientific">Mycena rosella</name>
    <name type="common">Pink bonnet</name>
    <name type="synonym">Agaricus rosellus</name>
    <dbReference type="NCBI Taxonomy" id="1033263"/>
    <lineage>
        <taxon>Eukaryota</taxon>
        <taxon>Fungi</taxon>
        <taxon>Dikarya</taxon>
        <taxon>Basidiomycota</taxon>
        <taxon>Agaricomycotina</taxon>
        <taxon>Agaricomycetes</taxon>
        <taxon>Agaricomycetidae</taxon>
        <taxon>Agaricales</taxon>
        <taxon>Marasmiineae</taxon>
        <taxon>Mycenaceae</taxon>
        <taxon>Mycena</taxon>
    </lineage>
</organism>
<sequence length="496" mass="53183">MALLRCRLRCGCAFCFSSLRFLPPPARPALRHIARVQYNYHVADFGPWHTAHSSGSTFTCAASSWWCSTPPPSGAPASPSGISKRTPFSKSGNVLAFSAGTRCPPTRYPSSHLVYFSSRSIARASPCQHPRAASHLEHAAAITLSYASRRVYGVRLQRQGDAPGTRTSPANALVRPPHSMPDFSGTGGRVRASPRSSTAWDFGANATLRATEPCVRPRVHRRPARSRPERPQGACDFSVNATLRALALRLLTPRSTYALARAGSPTACARVRRNAPQRSCPASSSPSRDARVQLQRGRAAPGVRALRPPSPRASPRSRFGVLTLSQIYGATSAGWASATAVMPAFAVVLTRLFTPCAPASGSGSDGAGRRARAHGRTTLAGRDARDGGVRVRAGRDAPSSRALFEDMGYDGGGVNSALRRKDLAMEYLLLVDEEKEEEKRAIEARKMASGASNAAVTQAGMGKDQTAEEDEEDENDENEKESEGTEGEEEDEEEEG</sequence>
<name>A0AAD7GFJ6_MYCRO</name>
<comment type="caution">
    <text evidence="2">The sequence shown here is derived from an EMBL/GenBank/DDBJ whole genome shotgun (WGS) entry which is preliminary data.</text>
</comment>
<evidence type="ECO:0000313" key="3">
    <source>
        <dbReference type="Proteomes" id="UP001221757"/>
    </source>
</evidence>
<keyword evidence="3" id="KW-1185">Reference proteome</keyword>
<evidence type="ECO:0000256" key="1">
    <source>
        <dbReference type="SAM" id="MobiDB-lite"/>
    </source>
</evidence>